<feature type="non-terminal residue" evidence="1">
    <location>
        <position position="73"/>
    </location>
</feature>
<gene>
    <name evidence="1" type="ORF">Gohar_017803</name>
</gene>
<proteinExistence type="predicted"/>
<name>A0A7J9G7A0_9ROSI</name>
<sequence>MAADKQKTWKLAGWRRSKWWQIGTQRFSGFELRGIVRGCYSPEKTPKSDGDGKGSDGINQWFSHWNCKTLPFM</sequence>
<organism evidence="1 2">
    <name type="scientific">Gossypium harknessii</name>
    <dbReference type="NCBI Taxonomy" id="34285"/>
    <lineage>
        <taxon>Eukaryota</taxon>
        <taxon>Viridiplantae</taxon>
        <taxon>Streptophyta</taxon>
        <taxon>Embryophyta</taxon>
        <taxon>Tracheophyta</taxon>
        <taxon>Spermatophyta</taxon>
        <taxon>Magnoliopsida</taxon>
        <taxon>eudicotyledons</taxon>
        <taxon>Gunneridae</taxon>
        <taxon>Pentapetalae</taxon>
        <taxon>rosids</taxon>
        <taxon>malvids</taxon>
        <taxon>Malvales</taxon>
        <taxon>Malvaceae</taxon>
        <taxon>Malvoideae</taxon>
        <taxon>Gossypium</taxon>
    </lineage>
</organism>
<protein>
    <submittedName>
        <fullName evidence="1">Uncharacterized protein</fullName>
    </submittedName>
</protein>
<dbReference type="Proteomes" id="UP000593560">
    <property type="component" value="Unassembled WGS sequence"/>
</dbReference>
<accession>A0A7J9G7A0</accession>
<keyword evidence="2" id="KW-1185">Reference proteome</keyword>
<comment type="caution">
    <text evidence="1">The sequence shown here is derived from an EMBL/GenBank/DDBJ whole genome shotgun (WGS) entry which is preliminary data.</text>
</comment>
<dbReference type="AlphaFoldDB" id="A0A7J9G7A0"/>
<reference evidence="1 2" key="1">
    <citation type="journal article" date="2019" name="Genome Biol. Evol.">
        <title>Insights into the evolution of the New World diploid cottons (Gossypium, subgenus Houzingenia) based on genome sequencing.</title>
        <authorList>
            <person name="Grover C.E."/>
            <person name="Arick M.A. 2nd"/>
            <person name="Thrash A."/>
            <person name="Conover J.L."/>
            <person name="Sanders W.S."/>
            <person name="Peterson D.G."/>
            <person name="Frelichowski J.E."/>
            <person name="Scheffler J.A."/>
            <person name="Scheffler B.E."/>
            <person name="Wendel J.F."/>
        </authorList>
    </citation>
    <scope>NUCLEOTIDE SEQUENCE [LARGE SCALE GENOMIC DNA]</scope>
    <source>
        <strain evidence="1">0</strain>
        <tissue evidence="1">Leaf</tissue>
    </source>
</reference>
<evidence type="ECO:0000313" key="1">
    <source>
        <dbReference type="EMBL" id="MBA0793393.1"/>
    </source>
</evidence>
<evidence type="ECO:0000313" key="2">
    <source>
        <dbReference type="Proteomes" id="UP000593560"/>
    </source>
</evidence>
<dbReference type="EMBL" id="JABFAD010000002">
    <property type="protein sequence ID" value="MBA0793393.1"/>
    <property type="molecule type" value="Genomic_DNA"/>
</dbReference>